<name>A0ABN9LG42_9NEOB</name>
<dbReference type="InterPro" id="IPR026983">
    <property type="entry name" value="DHC"/>
</dbReference>
<dbReference type="PANTHER" id="PTHR46532">
    <property type="entry name" value="MALE FERTILITY FACTOR KL5"/>
    <property type="match status" value="1"/>
</dbReference>
<evidence type="ECO:0000313" key="2">
    <source>
        <dbReference type="EMBL" id="CAJ0940085.1"/>
    </source>
</evidence>
<comment type="caution">
    <text evidence="2">The sequence shown here is derived from an EMBL/GenBank/DDBJ whole genome shotgun (WGS) entry which is preliminary data.</text>
</comment>
<evidence type="ECO:0000256" key="1">
    <source>
        <dbReference type="SAM" id="MobiDB-lite"/>
    </source>
</evidence>
<keyword evidence="3" id="KW-1185">Reference proteome</keyword>
<feature type="region of interest" description="Disordered" evidence="1">
    <location>
        <begin position="168"/>
        <end position="193"/>
    </location>
</feature>
<reference evidence="2" key="1">
    <citation type="submission" date="2023-07" db="EMBL/GenBank/DDBJ databases">
        <authorList>
            <person name="Stuckert A."/>
        </authorList>
    </citation>
    <scope>NUCLEOTIDE SEQUENCE</scope>
</reference>
<sequence length="246" mass="28568">MKAWRQHWDHQLYKALEHQYQMGLEALNENLPEISIDLTFKQGRLQFKPPYEEIRAKYYRDMKRFISIPNQFRGLSEPGAEPIFSVMPERNANGFITVFSKAEDLFRRLSAVMDRFQEWVVLGQVDVDALIEKNLHDVFDWEKNFKALKVKGKDVERLPRGDKVRLRRSRGVKTRRGRHRKKMGGPGPDRSGNAPGVIKIDCLTINCSPVKAVIDDLIQKLFDSLLISLKKSIQAFSDYLRPSPNL</sequence>
<dbReference type="PANTHER" id="PTHR46532:SF15">
    <property type="entry name" value="CYTOPLASMIC DYNEIN 2 HEAVY CHAIN 1"/>
    <property type="match status" value="1"/>
</dbReference>
<feature type="compositionally biased region" description="Basic residues" evidence="1">
    <location>
        <begin position="168"/>
        <end position="183"/>
    </location>
</feature>
<accession>A0ABN9LG42</accession>
<dbReference type="EMBL" id="CAUEEQ010016192">
    <property type="protein sequence ID" value="CAJ0940085.1"/>
    <property type="molecule type" value="Genomic_DNA"/>
</dbReference>
<organism evidence="2 3">
    <name type="scientific">Ranitomeya imitator</name>
    <name type="common">mimic poison frog</name>
    <dbReference type="NCBI Taxonomy" id="111125"/>
    <lineage>
        <taxon>Eukaryota</taxon>
        <taxon>Metazoa</taxon>
        <taxon>Chordata</taxon>
        <taxon>Craniata</taxon>
        <taxon>Vertebrata</taxon>
        <taxon>Euteleostomi</taxon>
        <taxon>Amphibia</taxon>
        <taxon>Batrachia</taxon>
        <taxon>Anura</taxon>
        <taxon>Neobatrachia</taxon>
        <taxon>Hyloidea</taxon>
        <taxon>Dendrobatidae</taxon>
        <taxon>Dendrobatinae</taxon>
        <taxon>Ranitomeya</taxon>
    </lineage>
</organism>
<protein>
    <submittedName>
        <fullName evidence="2">Uncharacterized protein</fullName>
    </submittedName>
</protein>
<evidence type="ECO:0000313" key="3">
    <source>
        <dbReference type="Proteomes" id="UP001176940"/>
    </source>
</evidence>
<proteinExistence type="predicted"/>
<gene>
    <name evidence="2" type="ORF">RIMI_LOCUS8235647</name>
</gene>
<dbReference type="Proteomes" id="UP001176940">
    <property type="component" value="Unassembled WGS sequence"/>
</dbReference>